<accession>A0A5C3Q505</accession>
<protein>
    <recommendedName>
        <fullName evidence="2">F-box domain-containing protein</fullName>
    </recommendedName>
</protein>
<organism evidence="3 4">
    <name type="scientific">Pterulicium gracile</name>
    <dbReference type="NCBI Taxonomy" id="1884261"/>
    <lineage>
        <taxon>Eukaryota</taxon>
        <taxon>Fungi</taxon>
        <taxon>Dikarya</taxon>
        <taxon>Basidiomycota</taxon>
        <taxon>Agaricomycotina</taxon>
        <taxon>Agaricomycetes</taxon>
        <taxon>Agaricomycetidae</taxon>
        <taxon>Agaricales</taxon>
        <taxon>Pleurotineae</taxon>
        <taxon>Pterulaceae</taxon>
        <taxon>Pterulicium</taxon>
    </lineage>
</organism>
<feature type="non-terminal residue" evidence="3">
    <location>
        <position position="132"/>
    </location>
</feature>
<dbReference type="Pfam" id="PF12937">
    <property type="entry name" value="F-box-like"/>
    <property type="match status" value="1"/>
</dbReference>
<evidence type="ECO:0000256" key="1">
    <source>
        <dbReference type="SAM" id="Coils"/>
    </source>
</evidence>
<dbReference type="InterPro" id="IPR001810">
    <property type="entry name" value="F-box_dom"/>
</dbReference>
<evidence type="ECO:0000313" key="3">
    <source>
        <dbReference type="EMBL" id="TFK97184.1"/>
    </source>
</evidence>
<dbReference type="AlphaFoldDB" id="A0A5C3Q505"/>
<dbReference type="Proteomes" id="UP000305067">
    <property type="component" value="Unassembled WGS sequence"/>
</dbReference>
<feature type="domain" description="F-box" evidence="2">
    <location>
        <begin position="73"/>
        <end position="129"/>
    </location>
</feature>
<dbReference type="OrthoDB" id="3269400at2759"/>
<proteinExistence type="predicted"/>
<evidence type="ECO:0000313" key="4">
    <source>
        <dbReference type="Proteomes" id="UP000305067"/>
    </source>
</evidence>
<gene>
    <name evidence="3" type="ORF">BDV98DRAFT_514270</name>
</gene>
<reference evidence="3 4" key="1">
    <citation type="journal article" date="2019" name="Nat. Ecol. Evol.">
        <title>Megaphylogeny resolves global patterns of mushroom evolution.</title>
        <authorList>
            <person name="Varga T."/>
            <person name="Krizsan K."/>
            <person name="Foldi C."/>
            <person name="Dima B."/>
            <person name="Sanchez-Garcia M."/>
            <person name="Sanchez-Ramirez S."/>
            <person name="Szollosi G.J."/>
            <person name="Szarkandi J.G."/>
            <person name="Papp V."/>
            <person name="Albert L."/>
            <person name="Andreopoulos W."/>
            <person name="Angelini C."/>
            <person name="Antonin V."/>
            <person name="Barry K.W."/>
            <person name="Bougher N.L."/>
            <person name="Buchanan P."/>
            <person name="Buyck B."/>
            <person name="Bense V."/>
            <person name="Catcheside P."/>
            <person name="Chovatia M."/>
            <person name="Cooper J."/>
            <person name="Damon W."/>
            <person name="Desjardin D."/>
            <person name="Finy P."/>
            <person name="Geml J."/>
            <person name="Haridas S."/>
            <person name="Hughes K."/>
            <person name="Justo A."/>
            <person name="Karasinski D."/>
            <person name="Kautmanova I."/>
            <person name="Kiss B."/>
            <person name="Kocsube S."/>
            <person name="Kotiranta H."/>
            <person name="LaButti K.M."/>
            <person name="Lechner B.E."/>
            <person name="Liimatainen K."/>
            <person name="Lipzen A."/>
            <person name="Lukacs Z."/>
            <person name="Mihaltcheva S."/>
            <person name="Morgado L.N."/>
            <person name="Niskanen T."/>
            <person name="Noordeloos M.E."/>
            <person name="Ohm R.A."/>
            <person name="Ortiz-Santana B."/>
            <person name="Ovrebo C."/>
            <person name="Racz N."/>
            <person name="Riley R."/>
            <person name="Savchenko A."/>
            <person name="Shiryaev A."/>
            <person name="Soop K."/>
            <person name="Spirin V."/>
            <person name="Szebenyi C."/>
            <person name="Tomsovsky M."/>
            <person name="Tulloss R.E."/>
            <person name="Uehling J."/>
            <person name="Grigoriev I.V."/>
            <person name="Vagvolgyi C."/>
            <person name="Papp T."/>
            <person name="Martin F.M."/>
            <person name="Miettinen O."/>
            <person name="Hibbett D.S."/>
            <person name="Nagy L.G."/>
        </authorList>
    </citation>
    <scope>NUCLEOTIDE SEQUENCE [LARGE SCALE GENOMIC DNA]</scope>
    <source>
        <strain evidence="3 4">CBS 309.79</strain>
    </source>
</reference>
<sequence length="132" mass="14696">MNSSFSHLELSGAVPDSAELRSILSVTEKLEAEVKDLDNKLSGLSARAEVARKELCSARERLQYHQGLSSSLRRIPPEVLCKIFLQTVPLLPAGILGMTLAPPWSLLTVCRRWHDVCLDYGVLWGRIHLDCT</sequence>
<dbReference type="EMBL" id="ML178850">
    <property type="protein sequence ID" value="TFK97184.1"/>
    <property type="molecule type" value="Genomic_DNA"/>
</dbReference>
<name>A0A5C3Q505_9AGAR</name>
<feature type="coiled-coil region" evidence="1">
    <location>
        <begin position="20"/>
        <end position="54"/>
    </location>
</feature>
<keyword evidence="1" id="KW-0175">Coiled coil</keyword>
<evidence type="ECO:0000259" key="2">
    <source>
        <dbReference type="Pfam" id="PF12937"/>
    </source>
</evidence>
<keyword evidence="4" id="KW-1185">Reference proteome</keyword>